<organism evidence="7 8">
    <name type="scientific">Anaplasma platys</name>
    <dbReference type="NCBI Taxonomy" id="949"/>
    <lineage>
        <taxon>Bacteria</taxon>
        <taxon>Pseudomonadati</taxon>
        <taxon>Pseudomonadota</taxon>
        <taxon>Alphaproteobacteria</taxon>
        <taxon>Rickettsiales</taxon>
        <taxon>Anaplasmataceae</taxon>
        <taxon>Anaplasma</taxon>
    </lineage>
</organism>
<feature type="domain" description="RDD" evidence="6">
    <location>
        <begin position="7"/>
        <end position="154"/>
    </location>
</feature>
<evidence type="ECO:0000256" key="1">
    <source>
        <dbReference type="ARBA" id="ARBA00004141"/>
    </source>
</evidence>
<evidence type="ECO:0000313" key="8">
    <source>
        <dbReference type="Proteomes" id="UP000500930"/>
    </source>
</evidence>
<accession>A0A858PXI7</accession>
<name>A0A858PXI7_9RICK</name>
<dbReference type="InterPro" id="IPR010432">
    <property type="entry name" value="RDD"/>
</dbReference>
<sequence>MERYVIASLPRRVLVYLVDKAIISVIFAPIFILIHKDSMLSFMSFMVVTCAYHTCLTYKYTATIGQRLFRVRVVSCKNQHVNNALVAFDRVLLQFLCPTLSTLLSGAVTTLSPGVPLLSAVLTLHVLVIFFWACWYLTAAFVPQKQTIHDWLCGTVVVTEGT</sequence>
<feature type="transmembrane region" description="Helical" evidence="5">
    <location>
        <begin position="40"/>
        <end position="60"/>
    </location>
</feature>
<dbReference type="Pfam" id="PF06271">
    <property type="entry name" value="RDD"/>
    <property type="match status" value="1"/>
</dbReference>
<evidence type="ECO:0000313" key="7">
    <source>
        <dbReference type="EMBL" id="QJC27290.1"/>
    </source>
</evidence>
<evidence type="ECO:0000256" key="4">
    <source>
        <dbReference type="ARBA" id="ARBA00023136"/>
    </source>
</evidence>
<feature type="transmembrane region" description="Helical" evidence="5">
    <location>
        <begin position="12"/>
        <end position="34"/>
    </location>
</feature>
<evidence type="ECO:0000256" key="2">
    <source>
        <dbReference type="ARBA" id="ARBA00022692"/>
    </source>
</evidence>
<protein>
    <recommendedName>
        <fullName evidence="6">RDD domain-containing protein</fullName>
    </recommendedName>
</protein>
<dbReference type="GO" id="GO:0016020">
    <property type="term" value="C:membrane"/>
    <property type="evidence" value="ECO:0007669"/>
    <property type="project" value="UniProtKB-SubCell"/>
</dbReference>
<dbReference type="KEGG" id="aplt:ANPL_00885"/>
<evidence type="ECO:0000256" key="3">
    <source>
        <dbReference type="ARBA" id="ARBA00022989"/>
    </source>
</evidence>
<gene>
    <name evidence="7" type="ORF">ANPL_00885</name>
</gene>
<reference evidence="7 8" key="1">
    <citation type="journal article" date="2020" name="Pathogens">
        <title>First Whole Genome Sequence of Anaplasma platys, an Obligate Intracellular Rickettsial Pathogen of Dogs.</title>
        <authorList>
            <person name="Llanes A."/>
            <person name="Rajeev S."/>
        </authorList>
    </citation>
    <scope>NUCLEOTIDE SEQUENCE [LARGE SCALE GENOMIC DNA]</scope>
    <source>
        <strain evidence="7 8">S3</strain>
    </source>
</reference>
<evidence type="ECO:0000259" key="6">
    <source>
        <dbReference type="Pfam" id="PF06271"/>
    </source>
</evidence>
<keyword evidence="4 5" id="KW-0472">Membrane</keyword>
<dbReference type="AlphaFoldDB" id="A0A858PXI7"/>
<feature type="transmembrane region" description="Helical" evidence="5">
    <location>
        <begin position="91"/>
        <end position="111"/>
    </location>
</feature>
<comment type="subcellular location">
    <subcellularLocation>
        <location evidence="1">Membrane</location>
        <topology evidence="1">Multi-pass membrane protein</topology>
    </subcellularLocation>
</comment>
<dbReference type="RefSeq" id="WP_169192929.1">
    <property type="nucleotide sequence ID" value="NZ_CP046391.1"/>
</dbReference>
<keyword evidence="8" id="KW-1185">Reference proteome</keyword>
<proteinExistence type="predicted"/>
<dbReference type="EMBL" id="CP046391">
    <property type="protein sequence ID" value="QJC27290.1"/>
    <property type="molecule type" value="Genomic_DNA"/>
</dbReference>
<dbReference type="Proteomes" id="UP000500930">
    <property type="component" value="Chromosome"/>
</dbReference>
<evidence type="ECO:0000256" key="5">
    <source>
        <dbReference type="SAM" id="Phobius"/>
    </source>
</evidence>
<keyword evidence="2 5" id="KW-0812">Transmembrane</keyword>
<feature type="transmembrane region" description="Helical" evidence="5">
    <location>
        <begin position="117"/>
        <end position="142"/>
    </location>
</feature>
<keyword evidence="3 5" id="KW-1133">Transmembrane helix</keyword>